<dbReference type="GO" id="GO:0003677">
    <property type="term" value="F:DNA binding"/>
    <property type="evidence" value="ECO:0007669"/>
    <property type="project" value="UniProtKB-KW"/>
</dbReference>
<dbReference type="Pfam" id="PF02575">
    <property type="entry name" value="YbaB_DNA_bd"/>
    <property type="match status" value="1"/>
</dbReference>
<dbReference type="Proteomes" id="UP000198959">
    <property type="component" value="Unassembled WGS sequence"/>
</dbReference>
<dbReference type="PIRSF" id="PIRSF004555">
    <property type="entry name" value="UCP004555"/>
    <property type="match status" value="1"/>
</dbReference>
<dbReference type="SUPFAM" id="SSF82607">
    <property type="entry name" value="YbaB-like"/>
    <property type="match status" value="1"/>
</dbReference>
<evidence type="ECO:0000313" key="4">
    <source>
        <dbReference type="Proteomes" id="UP000198959"/>
    </source>
</evidence>
<accession>A0A1C6RUP9</accession>
<evidence type="ECO:0000313" key="3">
    <source>
        <dbReference type="EMBL" id="SCL20936.1"/>
    </source>
</evidence>
<evidence type="ECO:0000256" key="1">
    <source>
        <dbReference type="ARBA" id="ARBA00023125"/>
    </source>
</evidence>
<keyword evidence="1" id="KW-0238">DNA-binding</keyword>
<dbReference type="AlphaFoldDB" id="A0A1C6RUP9"/>
<dbReference type="STRING" id="145854.GA0074692_1032"/>
<dbReference type="PANTHER" id="PTHR33449:SF1">
    <property type="entry name" value="NUCLEOID-ASSOCIATED PROTEIN YBAB"/>
    <property type="match status" value="1"/>
</dbReference>
<dbReference type="PANTHER" id="PTHR33449">
    <property type="entry name" value="NUCLEOID-ASSOCIATED PROTEIN YBAB"/>
    <property type="match status" value="1"/>
</dbReference>
<dbReference type="OrthoDB" id="3626148at2"/>
<dbReference type="InterPro" id="IPR004401">
    <property type="entry name" value="YbaB/EbfC"/>
</dbReference>
<organism evidence="3 4">
    <name type="scientific">Micromonospora pallida</name>
    <dbReference type="NCBI Taxonomy" id="145854"/>
    <lineage>
        <taxon>Bacteria</taxon>
        <taxon>Bacillati</taxon>
        <taxon>Actinomycetota</taxon>
        <taxon>Actinomycetes</taxon>
        <taxon>Micromonosporales</taxon>
        <taxon>Micromonosporaceae</taxon>
        <taxon>Micromonospora</taxon>
    </lineage>
</organism>
<dbReference type="Gene3D" id="3.30.1310.10">
    <property type="entry name" value="Nucleoid-associated protein YbaB-like domain"/>
    <property type="match status" value="1"/>
</dbReference>
<dbReference type="NCBIfam" id="TIGR00103">
    <property type="entry name" value="DNA_YbaB_EbfC"/>
    <property type="match status" value="1"/>
</dbReference>
<evidence type="ECO:0008006" key="5">
    <source>
        <dbReference type="Google" id="ProtNLM"/>
    </source>
</evidence>
<protein>
    <recommendedName>
        <fullName evidence="5">Nucleoid-associated protein</fullName>
    </recommendedName>
</protein>
<dbReference type="RefSeq" id="WP_091639860.1">
    <property type="nucleotide sequence ID" value="NZ_FMHW01000002.1"/>
</dbReference>
<keyword evidence="4" id="KW-1185">Reference proteome</keyword>
<evidence type="ECO:0000256" key="2">
    <source>
        <dbReference type="SAM" id="Coils"/>
    </source>
</evidence>
<dbReference type="EMBL" id="FMHW01000002">
    <property type="protein sequence ID" value="SCL20936.1"/>
    <property type="molecule type" value="Genomic_DNA"/>
</dbReference>
<name>A0A1C6RUP9_9ACTN</name>
<reference evidence="4" key="1">
    <citation type="submission" date="2016-06" db="EMBL/GenBank/DDBJ databases">
        <authorList>
            <person name="Varghese N."/>
            <person name="Submissions Spin"/>
        </authorList>
    </citation>
    <scope>NUCLEOTIDE SEQUENCE [LARGE SCALE GENOMIC DNA]</scope>
    <source>
        <strain evidence="4">DSM 43817</strain>
    </source>
</reference>
<sequence length="100" mass="10937">MEPAIEDLLAQVHEQQQRIEEIQRSVATMELTGYAGNGDVTVKLKGDGRFTEVTIDPQVLRRYDADTLGQLVLEAVNDGLAKLAAANEARYAPLLGEAQQ</sequence>
<proteinExistence type="predicted"/>
<dbReference type="GO" id="GO:0005829">
    <property type="term" value="C:cytosol"/>
    <property type="evidence" value="ECO:0007669"/>
    <property type="project" value="TreeGrafter"/>
</dbReference>
<keyword evidence="2" id="KW-0175">Coiled coil</keyword>
<feature type="coiled-coil region" evidence="2">
    <location>
        <begin position="5"/>
        <end position="32"/>
    </location>
</feature>
<gene>
    <name evidence="3" type="ORF">GA0074692_1032</name>
</gene>
<dbReference type="InterPro" id="IPR036894">
    <property type="entry name" value="YbaB-like_sf"/>
</dbReference>